<proteinExistence type="predicted"/>
<reference evidence="1" key="2">
    <citation type="submission" date="2023-06" db="EMBL/GenBank/DDBJ databases">
        <authorList>
            <person name="Swenson N.G."/>
            <person name="Wegrzyn J.L."/>
            <person name="Mcevoy S.L."/>
        </authorList>
    </citation>
    <scope>NUCLEOTIDE SEQUENCE</scope>
    <source>
        <strain evidence="1">NS2018</strain>
        <tissue evidence="1">Leaf</tissue>
    </source>
</reference>
<evidence type="ECO:0000313" key="2">
    <source>
        <dbReference type="Proteomes" id="UP001168877"/>
    </source>
</evidence>
<dbReference type="Proteomes" id="UP001168877">
    <property type="component" value="Unassembled WGS sequence"/>
</dbReference>
<dbReference type="EMBL" id="JAUESC010000002">
    <property type="protein sequence ID" value="KAK0603331.1"/>
    <property type="molecule type" value="Genomic_DNA"/>
</dbReference>
<protein>
    <submittedName>
        <fullName evidence="1">Uncharacterized protein</fullName>
    </submittedName>
</protein>
<keyword evidence="2" id="KW-1185">Reference proteome</keyword>
<comment type="caution">
    <text evidence="1">The sequence shown here is derived from an EMBL/GenBank/DDBJ whole genome shotgun (WGS) entry which is preliminary data.</text>
</comment>
<reference evidence="1" key="1">
    <citation type="journal article" date="2022" name="Plant J.">
        <title>Strategies of tolerance reflected in two North American maple genomes.</title>
        <authorList>
            <person name="McEvoy S.L."/>
            <person name="Sezen U.U."/>
            <person name="Trouern-Trend A."/>
            <person name="McMahon S.M."/>
            <person name="Schaberg P.G."/>
            <person name="Yang J."/>
            <person name="Wegrzyn J.L."/>
            <person name="Swenson N.G."/>
        </authorList>
    </citation>
    <scope>NUCLEOTIDE SEQUENCE</scope>
    <source>
        <strain evidence="1">NS2018</strain>
    </source>
</reference>
<name>A0AA39SQY9_ACESA</name>
<gene>
    <name evidence="1" type="ORF">LWI29_003843</name>
</gene>
<evidence type="ECO:0000313" key="1">
    <source>
        <dbReference type="EMBL" id="KAK0603331.1"/>
    </source>
</evidence>
<organism evidence="1 2">
    <name type="scientific">Acer saccharum</name>
    <name type="common">Sugar maple</name>
    <dbReference type="NCBI Taxonomy" id="4024"/>
    <lineage>
        <taxon>Eukaryota</taxon>
        <taxon>Viridiplantae</taxon>
        <taxon>Streptophyta</taxon>
        <taxon>Embryophyta</taxon>
        <taxon>Tracheophyta</taxon>
        <taxon>Spermatophyta</taxon>
        <taxon>Magnoliopsida</taxon>
        <taxon>eudicotyledons</taxon>
        <taxon>Gunneridae</taxon>
        <taxon>Pentapetalae</taxon>
        <taxon>rosids</taxon>
        <taxon>malvids</taxon>
        <taxon>Sapindales</taxon>
        <taxon>Sapindaceae</taxon>
        <taxon>Hippocastanoideae</taxon>
        <taxon>Acereae</taxon>
        <taxon>Acer</taxon>
    </lineage>
</organism>
<dbReference type="AlphaFoldDB" id="A0AA39SQY9"/>
<sequence length="116" mass="13150">MFEIFSSQVHKSKIRIVQKQGSYSAKASQDERRLSSGKEEIDARRGGDWCDFSGSDVRVVVVAIRVWNSDVISWRRQDRTNICSSFTCPSTGPGRWVKSFGWNAILDLSSGRQNFT</sequence>
<accession>A0AA39SQY9</accession>